<reference evidence="4" key="1">
    <citation type="journal article" date="2020" name="Nature">
        <title>Giant virus diversity and host interactions through global metagenomics.</title>
        <authorList>
            <person name="Schulz F."/>
            <person name="Roux S."/>
            <person name="Paez-Espino D."/>
            <person name="Jungbluth S."/>
            <person name="Walsh D.A."/>
            <person name="Denef V.J."/>
            <person name="McMahon K.D."/>
            <person name="Konstantinidis K.T."/>
            <person name="Eloe-Fadrosh E.A."/>
            <person name="Kyrpides N.C."/>
            <person name="Woyke T."/>
        </authorList>
    </citation>
    <scope>NUCLEOTIDE SEQUENCE</scope>
    <source>
        <strain evidence="4">GVMAG-M-3300027969-2</strain>
    </source>
</reference>
<dbReference type="InterPro" id="IPR052574">
    <property type="entry name" value="CDIRP"/>
</dbReference>
<keyword evidence="3" id="KW-0175">Coiled coil</keyword>
<dbReference type="SUPFAM" id="SSF52058">
    <property type="entry name" value="L domain-like"/>
    <property type="match status" value="1"/>
</dbReference>
<evidence type="ECO:0000313" key="4">
    <source>
        <dbReference type="EMBL" id="QHU32758.1"/>
    </source>
</evidence>
<dbReference type="PANTHER" id="PTHR47566">
    <property type="match status" value="1"/>
</dbReference>
<dbReference type="AlphaFoldDB" id="A0A6C0LRZ0"/>
<keyword evidence="1" id="KW-0433">Leucine-rich repeat</keyword>
<organism evidence="4">
    <name type="scientific">viral metagenome</name>
    <dbReference type="NCBI Taxonomy" id="1070528"/>
    <lineage>
        <taxon>unclassified sequences</taxon>
        <taxon>metagenomes</taxon>
        <taxon>organismal metagenomes</taxon>
    </lineage>
</organism>
<evidence type="ECO:0000256" key="3">
    <source>
        <dbReference type="SAM" id="Coils"/>
    </source>
</evidence>
<dbReference type="GO" id="GO:0035591">
    <property type="term" value="F:signaling adaptor activity"/>
    <property type="evidence" value="ECO:0007669"/>
    <property type="project" value="TreeGrafter"/>
</dbReference>
<dbReference type="PROSITE" id="PS51450">
    <property type="entry name" value="LRR"/>
    <property type="match status" value="2"/>
</dbReference>
<name>A0A6C0LRZ0_9ZZZZ</name>
<dbReference type="SMART" id="SM00365">
    <property type="entry name" value="LRR_SD22"/>
    <property type="match status" value="2"/>
</dbReference>
<dbReference type="PANTHER" id="PTHR47566:SF1">
    <property type="entry name" value="PROTEIN NUD1"/>
    <property type="match status" value="1"/>
</dbReference>
<evidence type="ECO:0008006" key="5">
    <source>
        <dbReference type="Google" id="ProtNLM"/>
    </source>
</evidence>
<keyword evidence="2" id="KW-0677">Repeat</keyword>
<protein>
    <recommendedName>
        <fullName evidence="5">Leucine-rich repeat domain-containing protein</fullName>
    </recommendedName>
</protein>
<dbReference type="InterPro" id="IPR032675">
    <property type="entry name" value="LRR_dom_sf"/>
</dbReference>
<accession>A0A6C0LRZ0</accession>
<dbReference type="InterPro" id="IPR001611">
    <property type="entry name" value="Leu-rich_rpt"/>
</dbReference>
<dbReference type="InterPro" id="IPR003591">
    <property type="entry name" value="Leu-rich_rpt_typical-subtyp"/>
</dbReference>
<dbReference type="Gene3D" id="3.80.10.10">
    <property type="entry name" value="Ribonuclease Inhibitor"/>
    <property type="match status" value="1"/>
</dbReference>
<evidence type="ECO:0000256" key="1">
    <source>
        <dbReference type="ARBA" id="ARBA00022614"/>
    </source>
</evidence>
<proteinExistence type="predicted"/>
<sequence length="490" mass="57533">MNIIKDQRETIIKENNTAQQQLKDVLDKMNRTLKTLDIREHLQGDIDLSILKEEDFKNIDTILLNEGEITHILNIPEGITKFVCKKNLLFTIENLPSSLVHLEITENYLSTIDLAELNKLTHLNLSHNHLTEIENIPNELVELKCSFNQITHLDLQGLSKLKVLNVSNNKITVIENLPQEIVDFVYENNPDIEFRNSPVIPNEKVEEQDIEQELSYQESLNKYFKLKLAYETKLYEQKKQLYKKSGNNIKIARKQISMLKPKCIKCKRAVGTIFTKKDNAYLAMCGDTKNPCKLNIELYAGNFGSVQTRLYEYREFQEESKDTIIRQKLDTLFNYVDEHKSIKKFKKELEDYTMLSAGMKDLLDKHNENFNNPQKKELIQKKRDIIFEYIENIKSLLEEYEKTDDRDILKSAVEIQVKDLLPETKNLRLLMSEHMEMTIDVEYLIDIDENGEEEASRKLDNVFYLFKHDVALSKLDYTFGEQPRVIHFKL</sequence>
<dbReference type="EMBL" id="MN740541">
    <property type="protein sequence ID" value="QHU32758.1"/>
    <property type="molecule type" value="Genomic_DNA"/>
</dbReference>
<dbReference type="SMART" id="SM00369">
    <property type="entry name" value="LRR_TYP"/>
    <property type="match status" value="2"/>
</dbReference>
<dbReference type="Pfam" id="PF00560">
    <property type="entry name" value="LRR_1"/>
    <property type="match status" value="1"/>
</dbReference>
<evidence type="ECO:0000256" key="2">
    <source>
        <dbReference type="ARBA" id="ARBA00022737"/>
    </source>
</evidence>
<feature type="coiled-coil region" evidence="3">
    <location>
        <begin position="8"/>
        <end position="39"/>
    </location>
</feature>